<protein>
    <submittedName>
        <fullName evidence="1">Uncharacterized protein</fullName>
    </submittedName>
</protein>
<dbReference type="HOGENOM" id="CLU_1273069_0_0_1"/>
<name>D4D6T9_TRIVH</name>
<proteinExistence type="predicted"/>
<keyword evidence="2" id="KW-1185">Reference proteome</keyword>
<dbReference type="KEGG" id="tve:TRV_02816"/>
<gene>
    <name evidence="1" type="ORF">TRV_02816</name>
</gene>
<accession>D4D6T9</accession>
<sequence>MDLVIKFHEKKLNSLESLDLYLDLVSIFDLAGRGTDNRAEGPIYNIFNVNISIRKETIKGTTDPGPDEDSTKKKKMMMVRGWRMRHAFYMVQGSPSAAQPEPDTTLQSSLLFFYGDSSTMRYIYLARSSVTPRRRLLRPPARLKPPSSHCEQQCCEGRVNSGNYVIGLAGDGRFDQWLQADGQQGGRDVGRDSDGLDEGIEEGLYECVYIRNEDGRR</sequence>
<dbReference type="GeneID" id="9583089"/>
<dbReference type="RefSeq" id="XP_003023069.1">
    <property type="nucleotide sequence ID" value="XM_003023023.1"/>
</dbReference>
<reference evidence="2" key="1">
    <citation type="journal article" date="2011" name="Genome Biol.">
        <title>Comparative and functional genomics provide insights into the pathogenicity of dermatophytic fungi.</title>
        <authorList>
            <person name="Burmester A."/>
            <person name="Shelest E."/>
            <person name="Gloeckner G."/>
            <person name="Heddergott C."/>
            <person name="Schindler S."/>
            <person name="Staib P."/>
            <person name="Heidel A."/>
            <person name="Felder M."/>
            <person name="Petzold A."/>
            <person name="Szafranski K."/>
            <person name="Feuermann M."/>
            <person name="Pedruzzi I."/>
            <person name="Priebe S."/>
            <person name="Groth M."/>
            <person name="Winkler R."/>
            <person name="Li W."/>
            <person name="Kniemeyer O."/>
            <person name="Schroeckh V."/>
            <person name="Hertweck C."/>
            <person name="Hube B."/>
            <person name="White T.C."/>
            <person name="Platzer M."/>
            <person name="Guthke R."/>
            <person name="Heitman J."/>
            <person name="Woestemeyer J."/>
            <person name="Zipfel P.F."/>
            <person name="Monod M."/>
            <person name="Brakhage A.A."/>
        </authorList>
    </citation>
    <scope>NUCLEOTIDE SEQUENCE [LARGE SCALE GENOMIC DNA]</scope>
    <source>
        <strain evidence="2">HKI 0517</strain>
    </source>
</reference>
<evidence type="ECO:0000313" key="2">
    <source>
        <dbReference type="Proteomes" id="UP000008383"/>
    </source>
</evidence>
<evidence type="ECO:0000313" key="1">
    <source>
        <dbReference type="EMBL" id="EFE42451.1"/>
    </source>
</evidence>
<dbReference type="EMBL" id="ACYE01000146">
    <property type="protein sequence ID" value="EFE42451.1"/>
    <property type="molecule type" value="Genomic_DNA"/>
</dbReference>
<dbReference type="Proteomes" id="UP000008383">
    <property type="component" value="Unassembled WGS sequence"/>
</dbReference>
<organism evidence="1 2">
    <name type="scientific">Trichophyton verrucosum (strain HKI 0517)</name>
    <dbReference type="NCBI Taxonomy" id="663202"/>
    <lineage>
        <taxon>Eukaryota</taxon>
        <taxon>Fungi</taxon>
        <taxon>Dikarya</taxon>
        <taxon>Ascomycota</taxon>
        <taxon>Pezizomycotina</taxon>
        <taxon>Eurotiomycetes</taxon>
        <taxon>Eurotiomycetidae</taxon>
        <taxon>Onygenales</taxon>
        <taxon>Arthrodermataceae</taxon>
        <taxon>Trichophyton</taxon>
    </lineage>
</organism>
<dbReference type="AlphaFoldDB" id="D4D6T9"/>
<comment type="caution">
    <text evidence="1">The sequence shown here is derived from an EMBL/GenBank/DDBJ whole genome shotgun (WGS) entry which is preliminary data.</text>
</comment>